<protein>
    <submittedName>
        <fullName evidence="2">Uncharacterized protein</fullName>
    </submittedName>
</protein>
<dbReference type="EMBL" id="JBICBT010000073">
    <property type="protein sequence ID" value="KAL3124422.1"/>
    <property type="molecule type" value="Genomic_DNA"/>
</dbReference>
<evidence type="ECO:0000256" key="1">
    <source>
        <dbReference type="SAM" id="MobiDB-lite"/>
    </source>
</evidence>
<keyword evidence="3" id="KW-1185">Reference proteome</keyword>
<organism evidence="2 3">
    <name type="scientific">Heterodera trifolii</name>
    <dbReference type="NCBI Taxonomy" id="157864"/>
    <lineage>
        <taxon>Eukaryota</taxon>
        <taxon>Metazoa</taxon>
        <taxon>Ecdysozoa</taxon>
        <taxon>Nematoda</taxon>
        <taxon>Chromadorea</taxon>
        <taxon>Rhabditida</taxon>
        <taxon>Tylenchina</taxon>
        <taxon>Tylenchomorpha</taxon>
        <taxon>Tylenchoidea</taxon>
        <taxon>Heteroderidae</taxon>
        <taxon>Heteroderinae</taxon>
        <taxon>Heterodera</taxon>
    </lineage>
</organism>
<name>A0ABD2MBK9_9BILA</name>
<evidence type="ECO:0000313" key="2">
    <source>
        <dbReference type="EMBL" id="KAL3124422.1"/>
    </source>
</evidence>
<feature type="compositionally biased region" description="Low complexity" evidence="1">
    <location>
        <begin position="139"/>
        <end position="148"/>
    </location>
</feature>
<proteinExistence type="predicted"/>
<gene>
    <name evidence="2" type="ORF">niasHT_007705</name>
</gene>
<accession>A0ABD2MBK9</accession>
<feature type="compositionally biased region" description="Basic and acidic residues" evidence="1">
    <location>
        <begin position="184"/>
        <end position="195"/>
    </location>
</feature>
<dbReference type="Proteomes" id="UP001620626">
    <property type="component" value="Unassembled WGS sequence"/>
</dbReference>
<feature type="region of interest" description="Disordered" evidence="1">
    <location>
        <begin position="175"/>
        <end position="203"/>
    </location>
</feature>
<reference evidence="2 3" key="1">
    <citation type="submission" date="2024-10" db="EMBL/GenBank/DDBJ databases">
        <authorList>
            <person name="Kim D."/>
        </authorList>
    </citation>
    <scope>NUCLEOTIDE SEQUENCE [LARGE SCALE GENOMIC DNA]</scope>
    <source>
        <strain evidence="2">BH-2024</strain>
    </source>
</reference>
<feature type="region of interest" description="Disordered" evidence="1">
    <location>
        <begin position="118"/>
        <end position="150"/>
    </location>
</feature>
<sequence length="235" mass="26530">MKEFDHSEEVVTKITLETILFNFGNLSVDTTRANNLDTKHSAGRNTEKMLQSDCHLPKVPLRYFPYKVPRRFLLAKQRQKLRNSQSDSAGSSFSYENSLLNARLDGCEFDGRSLTSDTKEFADVQQSKQTAENRPHCPSSSASSAFSAYRTAPPPPRPCWLQHFHASAEYAPKTAQVSTNFDTTKGDGSEGRSERVQPQQQQTRDLGLTELTDYFQHFVCLCSPRMSDQAQSMYA</sequence>
<comment type="caution">
    <text evidence="2">The sequence shown here is derived from an EMBL/GenBank/DDBJ whole genome shotgun (WGS) entry which is preliminary data.</text>
</comment>
<dbReference type="AlphaFoldDB" id="A0ABD2MBK9"/>
<evidence type="ECO:0000313" key="3">
    <source>
        <dbReference type="Proteomes" id="UP001620626"/>
    </source>
</evidence>